<name>A0A9X8D9Q1_9BURK</name>
<gene>
    <name evidence="2" type="ORF">D3H34_01935</name>
</gene>
<feature type="domain" description="Replication initiation protein-like C-terminal" evidence="1">
    <location>
        <begin position="178"/>
        <end position="347"/>
    </location>
</feature>
<sequence length="394" mass="43981">MTRPAKSALVLDGSEIKYRLEAERIASKTPVHIDWVRFTCLLRNAPTPSADILFPRTTNIWIEREREVLRALSELPDPDFFPAAQAMELAVEVAKALGDSFVVASDVRKGHDFYRCRWSIERNGVECGWIGFLASSESPRQQAQARTMHANIWGSACTFAAEGWNHRIATIIEERNADITRCDLALDFFDGVEGGFDSWVNDYQTGACDSGGKRLKSNCVGDWLNGRERSLYFGSKEAGKQTNCYEKGHQLFGVDSGSNWLRIELRYGNKLRVLKPAMLRRPADFFAGASDWHALQLAKADAIVQPEPVKTTGRLALETVSAEVVRVVRWARETAAPTLALLTKHMPLEDFLEFATASRLPGRVRKFSESELARSFASVFAKDSTVESACHAFA</sequence>
<dbReference type="OrthoDB" id="9809126at2"/>
<dbReference type="AlphaFoldDB" id="A0A9X8D9Q1"/>
<evidence type="ECO:0000259" key="1">
    <source>
        <dbReference type="Pfam" id="PF02486"/>
    </source>
</evidence>
<comment type="caution">
    <text evidence="2">The sequence shown here is derived from an EMBL/GenBank/DDBJ whole genome shotgun (WGS) entry which is preliminary data.</text>
</comment>
<evidence type="ECO:0000313" key="3">
    <source>
        <dbReference type="Proteomes" id="UP000265619"/>
    </source>
</evidence>
<accession>A0A9X8D9Q1</accession>
<proteinExistence type="predicted"/>
<organism evidence="2 3">
    <name type="scientific">Acidovorax cavernicola</name>
    <dbReference type="NCBI Taxonomy" id="1675792"/>
    <lineage>
        <taxon>Bacteria</taxon>
        <taxon>Pseudomonadati</taxon>
        <taxon>Pseudomonadota</taxon>
        <taxon>Betaproteobacteria</taxon>
        <taxon>Burkholderiales</taxon>
        <taxon>Comamonadaceae</taxon>
        <taxon>Acidovorax</taxon>
    </lineage>
</organism>
<evidence type="ECO:0000313" key="2">
    <source>
        <dbReference type="EMBL" id="RIX85315.1"/>
    </source>
</evidence>
<keyword evidence="3" id="KW-1185">Reference proteome</keyword>
<keyword evidence="2" id="KW-0396">Initiation factor</keyword>
<keyword evidence="2" id="KW-0648">Protein biosynthesis</keyword>
<dbReference type="GO" id="GO:0003743">
    <property type="term" value="F:translation initiation factor activity"/>
    <property type="evidence" value="ECO:0007669"/>
    <property type="project" value="UniProtKB-KW"/>
</dbReference>
<protein>
    <submittedName>
        <fullName evidence="2">Replication initiation factor domain-containing protein</fullName>
    </submittedName>
</protein>
<reference evidence="2 3" key="1">
    <citation type="submission" date="2018-09" db="EMBL/GenBank/DDBJ databases">
        <title>Acidovorax cavernicola nov. sp. isolated from Gruta de las Maravillas (Aracena, Spain).</title>
        <authorList>
            <person name="Jurado V."/>
            <person name="Gutierrez-Patricio S."/>
            <person name="Gonzalez-Pimentel J.L."/>
            <person name="Miller A.Z."/>
            <person name="Laiz L."/>
            <person name="Saiz-Jimenez C."/>
        </authorList>
    </citation>
    <scope>NUCLEOTIDE SEQUENCE [LARGE SCALE GENOMIC DNA]</scope>
    <source>
        <strain evidence="2 3">1011MAR4D40.2</strain>
    </source>
</reference>
<dbReference type="Proteomes" id="UP000265619">
    <property type="component" value="Unassembled WGS sequence"/>
</dbReference>
<dbReference type="InterPro" id="IPR003491">
    <property type="entry name" value="REP-like_C"/>
</dbReference>
<dbReference type="Pfam" id="PF02486">
    <property type="entry name" value="Rep_trans"/>
    <property type="match status" value="1"/>
</dbReference>
<dbReference type="EMBL" id="QXMN01000001">
    <property type="protein sequence ID" value="RIX85315.1"/>
    <property type="molecule type" value="Genomic_DNA"/>
</dbReference>